<dbReference type="RefSeq" id="WP_129129762.1">
    <property type="nucleotide sequence ID" value="NZ_SDHW01000001.1"/>
</dbReference>
<dbReference type="AlphaFoldDB" id="A0A4Q1CNU5"/>
<dbReference type="Pfam" id="PF13174">
    <property type="entry name" value="TPR_6"/>
    <property type="match status" value="1"/>
</dbReference>
<keyword evidence="4" id="KW-1185">Reference proteome</keyword>
<evidence type="ECO:0000313" key="4">
    <source>
        <dbReference type="Proteomes" id="UP000290204"/>
    </source>
</evidence>
<evidence type="ECO:0000313" key="3">
    <source>
        <dbReference type="EMBL" id="RXK62391.1"/>
    </source>
</evidence>
<evidence type="ECO:0000256" key="2">
    <source>
        <dbReference type="SAM" id="SignalP"/>
    </source>
</evidence>
<proteinExistence type="predicted"/>
<dbReference type="OrthoDB" id="9784036at2"/>
<comment type="caution">
    <text evidence="3">The sequence shown here is derived from an EMBL/GenBank/DDBJ whole genome shotgun (WGS) entry which is preliminary data.</text>
</comment>
<name>A0A4Q1CNU5_9BACT</name>
<dbReference type="SMART" id="SM00028">
    <property type="entry name" value="TPR"/>
    <property type="match status" value="3"/>
</dbReference>
<gene>
    <name evidence="3" type="ORF">ESA94_05115</name>
</gene>
<dbReference type="Proteomes" id="UP000290204">
    <property type="component" value="Unassembled WGS sequence"/>
</dbReference>
<feature type="repeat" description="TPR" evidence="1">
    <location>
        <begin position="201"/>
        <end position="234"/>
    </location>
</feature>
<dbReference type="Pfam" id="PF13181">
    <property type="entry name" value="TPR_8"/>
    <property type="match status" value="1"/>
</dbReference>
<dbReference type="PROSITE" id="PS50005">
    <property type="entry name" value="TPR"/>
    <property type="match status" value="1"/>
</dbReference>
<dbReference type="SUPFAM" id="SSF48452">
    <property type="entry name" value="TPR-like"/>
    <property type="match status" value="1"/>
</dbReference>
<keyword evidence="2" id="KW-0732">Signal</keyword>
<organism evidence="3 4">
    <name type="scientific">Lacibacter luteus</name>
    <dbReference type="NCBI Taxonomy" id="2508719"/>
    <lineage>
        <taxon>Bacteria</taxon>
        <taxon>Pseudomonadati</taxon>
        <taxon>Bacteroidota</taxon>
        <taxon>Chitinophagia</taxon>
        <taxon>Chitinophagales</taxon>
        <taxon>Chitinophagaceae</taxon>
        <taxon>Lacibacter</taxon>
    </lineage>
</organism>
<feature type="signal peptide" evidence="2">
    <location>
        <begin position="1"/>
        <end position="19"/>
    </location>
</feature>
<sequence length="255" mass="28816">MKQTLTACLAILFMLCLTADGLAQKKQMTWTSSSEQAKSYARKGASHMMNIEFAQAYHNFGLALEADSNFTVVLTLMSFLTNGETKKKFAERAIASAVGKTAGEQLFVKLATPGNKQADNQKTWADLYNMFPDGGFIGFYYVLTRPTPAEQFTAAEEYVKKFPESAPIHNILGYMYLQEKKDNEKAKQHFEKYIALYPDGCNPYDSFGEYYFILGDMDNAEKYYKMALEKYPFNTSSIEKMKEIATAKSKAKSDK</sequence>
<keyword evidence="1" id="KW-0802">TPR repeat</keyword>
<reference evidence="3 4" key="1">
    <citation type="submission" date="2019-01" db="EMBL/GenBank/DDBJ databases">
        <title>Lacibacter sp. strain TTM-7.</title>
        <authorList>
            <person name="Chen W.-M."/>
        </authorList>
    </citation>
    <scope>NUCLEOTIDE SEQUENCE [LARGE SCALE GENOMIC DNA]</scope>
    <source>
        <strain evidence="3 4">TTM-7</strain>
    </source>
</reference>
<dbReference type="EMBL" id="SDHW01000001">
    <property type="protein sequence ID" value="RXK62391.1"/>
    <property type="molecule type" value="Genomic_DNA"/>
</dbReference>
<accession>A0A4Q1CNU5</accession>
<dbReference type="InterPro" id="IPR019734">
    <property type="entry name" value="TPR_rpt"/>
</dbReference>
<protein>
    <submittedName>
        <fullName evidence="3">Uncharacterized protein</fullName>
    </submittedName>
</protein>
<evidence type="ECO:0000256" key="1">
    <source>
        <dbReference type="PROSITE-ProRule" id="PRU00339"/>
    </source>
</evidence>
<dbReference type="InterPro" id="IPR011990">
    <property type="entry name" value="TPR-like_helical_dom_sf"/>
</dbReference>
<dbReference type="Gene3D" id="1.25.40.10">
    <property type="entry name" value="Tetratricopeptide repeat domain"/>
    <property type="match status" value="1"/>
</dbReference>
<feature type="chain" id="PRO_5020950405" evidence="2">
    <location>
        <begin position="20"/>
        <end position="255"/>
    </location>
</feature>